<protein>
    <recommendedName>
        <fullName evidence="5">DUF1232 domain-containing protein</fullName>
    </recommendedName>
</protein>
<organism evidence="6 7">
    <name type="scientific">Tautonia plasticadhaerens</name>
    <dbReference type="NCBI Taxonomy" id="2527974"/>
    <lineage>
        <taxon>Bacteria</taxon>
        <taxon>Pseudomonadati</taxon>
        <taxon>Planctomycetota</taxon>
        <taxon>Planctomycetia</taxon>
        <taxon>Isosphaerales</taxon>
        <taxon>Isosphaeraceae</taxon>
        <taxon>Tautonia</taxon>
    </lineage>
</organism>
<evidence type="ECO:0000313" key="7">
    <source>
        <dbReference type="Proteomes" id="UP000317835"/>
    </source>
</evidence>
<dbReference type="Pfam" id="PF06803">
    <property type="entry name" value="DUF1232"/>
    <property type="match status" value="1"/>
</dbReference>
<dbReference type="GO" id="GO:0012505">
    <property type="term" value="C:endomembrane system"/>
    <property type="evidence" value="ECO:0007669"/>
    <property type="project" value="UniProtKB-SubCell"/>
</dbReference>
<accession>A0A518HDC8</accession>
<keyword evidence="3" id="KW-1133">Transmembrane helix</keyword>
<evidence type="ECO:0000259" key="5">
    <source>
        <dbReference type="Pfam" id="PF06803"/>
    </source>
</evidence>
<keyword evidence="2" id="KW-0812">Transmembrane</keyword>
<reference evidence="6 7" key="1">
    <citation type="submission" date="2019-02" db="EMBL/GenBank/DDBJ databases">
        <title>Deep-cultivation of Planctomycetes and their phenomic and genomic characterization uncovers novel biology.</title>
        <authorList>
            <person name="Wiegand S."/>
            <person name="Jogler M."/>
            <person name="Boedeker C."/>
            <person name="Pinto D."/>
            <person name="Vollmers J."/>
            <person name="Rivas-Marin E."/>
            <person name="Kohn T."/>
            <person name="Peeters S.H."/>
            <person name="Heuer A."/>
            <person name="Rast P."/>
            <person name="Oberbeckmann S."/>
            <person name="Bunk B."/>
            <person name="Jeske O."/>
            <person name="Meyerdierks A."/>
            <person name="Storesund J.E."/>
            <person name="Kallscheuer N."/>
            <person name="Luecker S."/>
            <person name="Lage O.M."/>
            <person name="Pohl T."/>
            <person name="Merkel B.J."/>
            <person name="Hornburger P."/>
            <person name="Mueller R.-W."/>
            <person name="Bruemmer F."/>
            <person name="Labrenz M."/>
            <person name="Spormann A.M."/>
            <person name="Op den Camp H."/>
            <person name="Overmann J."/>
            <person name="Amann R."/>
            <person name="Jetten M.S.M."/>
            <person name="Mascher T."/>
            <person name="Medema M.H."/>
            <person name="Devos D.P."/>
            <person name="Kaster A.-K."/>
            <person name="Ovreas L."/>
            <person name="Rohde M."/>
            <person name="Galperin M.Y."/>
            <person name="Jogler C."/>
        </authorList>
    </citation>
    <scope>NUCLEOTIDE SEQUENCE [LARGE SCALE GENOMIC DNA]</scope>
    <source>
        <strain evidence="6 7">ElP</strain>
    </source>
</reference>
<sequence>MPDNRLTRWFKKAQDETGVTPPAEPIRPEVFVGSDQEKNEAYVREGFAAKARAFLTKLPMAEDVAAAYFCMLDPATPRWVKGVSAAALAYFIFPVDAIVDAIPLAGLMDDVTVLTGALTAISAYITPEHRAKARRWMLAEHLAAPAPPPDDDLIP</sequence>
<evidence type="ECO:0000256" key="1">
    <source>
        <dbReference type="ARBA" id="ARBA00004127"/>
    </source>
</evidence>
<comment type="subcellular location">
    <subcellularLocation>
        <location evidence="1">Endomembrane system</location>
        <topology evidence="1">Multi-pass membrane protein</topology>
    </subcellularLocation>
</comment>
<proteinExistence type="predicted"/>
<dbReference type="AlphaFoldDB" id="A0A518HDC8"/>
<dbReference type="RefSeq" id="WP_145277685.1">
    <property type="nucleotide sequence ID" value="NZ_CP036426.1"/>
</dbReference>
<gene>
    <name evidence="6" type="ORF">ElP_68180</name>
</gene>
<dbReference type="KEGG" id="tpla:ElP_68180"/>
<evidence type="ECO:0000256" key="3">
    <source>
        <dbReference type="ARBA" id="ARBA00022989"/>
    </source>
</evidence>
<keyword evidence="7" id="KW-1185">Reference proteome</keyword>
<name>A0A518HDC8_9BACT</name>
<dbReference type="OrthoDB" id="9793277at2"/>
<dbReference type="InterPro" id="IPR010652">
    <property type="entry name" value="DUF1232"/>
</dbReference>
<feature type="domain" description="DUF1232" evidence="5">
    <location>
        <begin position="81"/>
        <end position="115"/>
    </location>
</feature>
<evidence type="ECO:0000313" key="6">
    <source>
        <dbReference type="EMBL" id="QDV38859.1"/>
    </source>
</evidence>
<keyword evidence="4" id="KW-0472">Membrane</keyword>
<dbReference type="EMBL" id="CP036426">
    <property type="protein sequence ID" value="QDV38859.1"/>
    <property type="molecule type" value="Genomic_DNA"/>
</dbReference>
<evidence type="ECO:0000256" key="4">
    <source>
        <dbReference type="ARBA" id="ARBA00023136"/>
    </source>
</evidence>
<dbReference type="Proteomes" id="UP000317835">
    <property type="component" value="Chromosome"/>
</dbReference>
<evidence type="ECO:0000256" key="2">
    <source>
        <dbReference type="ARBA" id="ARBA00022692"/>
    </source>
</evidence>